<dbReference type="KEGG" id="scor:J3U87_31965"/>
<protein>
    <submittedName>
        <fullName evidence="2">Type II toxin-antitoxin system RelE/ParE family toxin</fullName>
    </submittedName>
</protein>
<evidence type="ECO:0000313" key="2">
    <source>
        <dbReference type="EMBL" id="QTD50226.1"/>
    </source>
</evidence>
<dbReference type="EMBL" id="CP071793">
    <property type="protein sequence ID" value="QTD50226.1"/>
    <property type="molecule type" value="Genomic_DNA"/>
</dbReference>
<dbReference type="InterPro" id="IPR007712">
    <property type="entry name" value="RelE/ParE_toxin"/>
</dbReference>
<dbReference type="InterPro" id="IPR035093">
    <property type="entry name" value="RelE/ParE_toxin_dom_sf"/>
</dbReference>
<keyword evidence="1" id="KW-1277">Toxin-antitoxin system</keyword>
<dbReference type="AlphaFoldDB" id="A0A8A4TJW8"/>
<accession>A0A8A4TJW8</accession>
<organism evidence="2 3">
    <name type="scientific">Sulfidibacter corallicola</name>
    <dbReference type="NCBI Taxonomy" id="2818388"/>
    <lineage>
        <taxon>Bacteria</taxon>
        <taxon>Pseudomonadati</taxon>
        <taxon>Acidobacteriota</taxon>
        <taxon>Holophagae</taxon>
        <taxon>Acanthopleuribacterales</taxon>
        <taxon>Acanthopleuribacteraceae</taxon>
        <taxon>Sulfidibacter</taxon>
    </lineage>
</organism>
<name>A0A8A4TJW8_SULCO</name>
<dbReference type="Pfam" id="PF05016">
    <property type="entry name" value="ParE_toxin"/>
    <property type="match status" value="1"/>
</dbReference>
<reference evidence="2" key="1">
    <citation type="submission" date="2021-03" db="EMBL/GenBank/DDBJ databases">
        <title>Acanthopleuribacteraceae sp. M133.</title>
        <authorList>
            <person name="Wang G."/>
        </authorList>
    </citation>
    <scope>NUCLEOTIDE SEQUENCE</scope>
    <source>
        <strain evidence="2">M133</strain>
    </source>
</reference>
<dbReference type="Gene3D" id="3.30.2310.20">
    <property type="entry name" value="RelE-like"/>
    <property type="match status" value="1"/>
</dbReference>
<evidence type="ECO:0000256" key="1">
    <source>
        <dbReference type="ARBA" id="ARBA00022649"/>
    </source>
</evidence>
<keyword evidence="3" id="KW-1185">Reference proteome</keyword>
<sequence>MGAKFIQALDRTLLNISENPEGFHPIRNPIRQALSKRFPYAILFKEEPDSIVVIAVFHQSRDPETWKSRG</sequence>
<gene>
    <name evidence="2" type="ORF">J3U87_31965</name>
</gene>
<proteinExistence type="predicted"/>
<dbReference type="Proteomes" id="UP000663929">
    <property type="component" value="Chromosome"/>
</dbReference>
<evidence type="ECO:0000313" key="3">
    <source>
        <dbReference type="Proteomes" id="UP000663929"/>
    </source>
</evidence>